<proteinExistence type="predicted"/>
<dbReference type="Proteomes" id="UP000006820">
    <property type="component" value="Chromosome"/>
</dbReference>
<feature type="compositionally biased region" description="Low complexity" evidence="1">
    <location>
        <begin position="49"/>
        <end position="64"/>
    </location>
</feature>
<protein>
    <submittedName>
        <fullName evidence="2">Uncharacterized protein</fullName>
    </submittedName>
</protein>
<organism evidence="2 3">
    <name type="scientific">Nocardia farcinica (strain IFM 10152)</name>
    <dbReference type="NCBI Taxonomy" id="247156"/>
    <lineage>
        <taxon>Bacteria</taxon>
        <taxon>Bacillati</taxon>
        <taxon>Actinomycetota</taxon>
        <taxon>Actinomycetes</taxon>
        <taxon>Mycobacteriales</taxon>
        <taxon>Nocardiaceae</taxon>
        <taxon>Nocardia</taxon>
    </lineage>
</organism>
<dbReference type="KEGG" id="nfa:NFA_48900"/>
<evidence type="ECO:0000313" key="3">
    <source>
        <dbReference type="Proteomes" id="UP000006820"/>
    </source>
</evidence>
<sequence>MMPSTGTHRRGGPWNADLAVSGSASPGFRRNQAIGPIRGRNQTARSQARRWLGSGRSSASGAAGLRRRRYDQVRAWFPQPIAGPAIGSGGKG</sequence>
<name>Q5YPZ9_NOCFA</name>
<dbReference type="STRING" id="247156.NFA_48900"/>
<feature type="region of interest" description="Disordered" evidence="1">
    <location>
        <begin position="1"/>
        <end position="67"/>
    </location>
</feature>
<dbReference type="HOGENOM" id="CLU_2410301_0_0_11"/>
<evidence type="ECO:0000256" key="1">
    <source>
        <dbReference type="SAM" id="MobiDB-lite"/>
    </source>
</evidence>
<keyword evidence="3" id="KW-1185">Reference proteome</keyword>
<dbReference type="AlphaFoldDB" id="Q5YPZ9"/>
<gene>
    <name evidence="2" type="ordered locus">NFA_48900</name>
</gene>
<dbReference type="EMBL" id="AP006618">
    <property type="protein sequence ID" value="BAD59742.1"/>
    <property type="molecule type" value="Genomic_DNA"/>
</dbReference>
<reference evidence="2 3" key="1">
    <citation type="journal article" date="2004" name="Proc. Natl. Acad. Sci. U.S.A.">
        <title>The complete genomic sequence of Nocardia farcinica IFM 10152.</title>
        <authorList>
            <person name="Ishikawa J."/>
            <person name="Yamashita A."/>
            <person name="Mikami Y."/>
            <person name="Hoshino Y."/>
            <person name="Kurita H."/>
            <person name="Hotta K."/>
            <person name="Shiba T."/>
            <person name="Hattori M."/>
        </authorList>
    </citation>
    <scope>NUCLEOTIDE SEQUENCE [LARGE SCALE GENOMIC DNA]</scope>
    <source>
        <strain evidence="2 3">IFM 10152</strain>
    </source>
</reference>
<evidence type="ECO:0000313" key="2">
    <source>
        <dbReference type="EMBL" id="BAD59742.1"/>
    </source>
</evidence>
<accession>Q5YPZ9</accession>